<gene>
    <name evidence="2" type="ORF">DdX_12876</name>
</gene>
<sequence>MFYQPTEFSQIVKHVMEVNHLPIREDQKFYAPGARLTDLKTILHSAYYAVTIMGGYAIILWCEYKIMKDLRQFIVNMRESTRRLHVEVHRALIALAVVPLFLLGIPLVFLLLLAVLQASPGPISAFMTVTLITLANPITTICIVNPYRRAFLRLIGFGHKIAPASVVTNYS</sequence>
<dbReference type="Pfam" id="PF10317">
    <property type="entry name" value="7TM_GPCR_Srd"/>
    <property type="match status" value="1"/>
</dbReference>
<organism evidence="2 3">
    <name type="scientific">Ditylenchus destructor</name>
    <dbReference type="NCBI Taxonomy" id="166010"/>
    <lineage>
        <taxon>Eukaryota</taxon>
        <taxon>Metazoa</taxon>
        <taxon>Ecdysozoa</taxon>
        <taxon>Nematoda</taxon>
        <taxon>Chromadorea</taxon>
        <taxon>Rhabditida</taxon>
        <taxon>Tylenchina</taxon>
        <taxon>Tylenchomorpha</taxon>
        <taxon>Sphaerularioidea</taxon>
        <taxon>Anguinidae</taxon>
        <taxon>Anguininae</taxon>
        <taxon>Ditylenchus</taxon>
    </lineage>
</organism>
<dbReference type="InterPro" id="IPR019421">
    <property type="entry name" value="7TM_GPCR_serpentine_rcpt_Srd"/>
</dbReference>
<dbReference type="EMBL" id="JAKKPZ010000046">
    <property type="protein sequence ID" value="KAI1706666.1"/>
    <property type="molecule type" value="Genomic_DNA"/>
</dbReference>
<feature type="transmembrane region" description="Helical" evidence="1">
    <location>
        <begin position="122"/>
        <end position="144"/>
    </location>
</feature>
<keyword evidence="1" id="KW-0472">Membrane</keyword>
<protein>
    <submittedName>
        <fullName evidence="2">Serpentine type 7TM GPCR chemoreceptor srd domain-containing protein</fullName>
    </submittedName>
</protein>
<dbReference type="PANTHER" id="PTHR22943">
    <property type="entry name" value="7-TRANSMEMBRANE DOMAIN RECEPTOR C.ELEGANS"/>
    <property type="match status" value="1"/>
</dbReference>
<dbReference type="AlphaFoldDB" id="A0AAD4MUT8"/>
<evidence type="ECO:0000256" key="1">
    <source>
        <dbReference type="SAM" id="Phobius"/>
    </source>
</evidence>
<evidence type="ECO:0000313" key="3">
    <source>
        <dbReference type="Proteomes" id="UP001201812"/>
    </source>
</evidence>
<dbReference type="SUPFAM" id="SSF81321">
    <property type="entry name" value="Family A G protein-coupled receptor-like"/>
    <property type="match status" value="1"/>
</dbReference>
<proteinExistence type="predicted"/>
<evidence type="ECO:0000313" key="2">
    <source>
        <dbReference type="EMBL" id="KAI1706666.1"/>
    </source>
</evidence>
<feature type="transmembrane region" description="Helical" evidence="1">
    <location>
        <begin position="46"/>
        <end position="67"/>
    </location>
</feature>
<dbReference type="PANTHER" id="PTHR22943:SF248">
    <property type="entry name" value="SEVEN TM RECEPTOR"/>
    <property type="match status" value="1"/>
</dbReference>
<name>A0AAD4MUT8_9BILA</name>
<keyword evidence="1" id="KW-1133">Transmembrane helix</keyword>
<comment type="caution">
    <text evidence="2">The sequence shown here is derived from an EMBL/GenBank/DDBJ whole genome shotgun (WGS) entry which is preliminary data.</text>
</comment>
<dbReference type="Proteomes" id="UP001201812">
    <property type="component" value="Unassembled WGS sequence"/>
</dbReference>
<keyword evidence="1" id="KW-0812">Transmembrane</keyword>
<feature type="transmembrane region" description="Helical" evidence="1">
    <location>
        <begin position="88"/>
        <end position="116"/>
    </location>
</feature>
<reference evidence="2" key="1">
    <citation type="submission" date="2022-01" db="EMBL/GenBank/DDBJ databases">
        <title>Genome Sequence Resource for Two Populations of Ditylenchus destructor, the Migratory Endoparasitic Phytonematode.</title>
        <authorList>
            <person name="Zhang H."/>
            <person name="Lin R."/>
            <person name="Xie B."/>
        </authorList>
    </citation>
    <scope>NUCLEOTIDE SEQUENCE</scope>
    <source>
        <strain evidence="2">BazhouSP</strain>
    </source>
</reference>
<keyword evidence="3" id="KW-1185">Reference proteome</keyword>
<accession>A0AAD4MUT8</accession>